<keyword evidence="3" id="KW-1185">Reference proteome</keyword>
<evidence type="ECO:0000313" key="3">
    <source>
        <dbReference type="Proteomes" id="UP000008068"/>
    </source>
</evidence>
<feature type="region of interest" description="Disordered" evidence="1">
    <location>
        <begin position="1"/>
        <end position="27"/>
    </location>
</feature>
<dbReference type="HOGENOM" id="CLU_3052306_0_0_1"/>
<dbReference type="EMBL" id="GL379899">
    <property type="protein sequence ID" value="EGT32893.1"/>
    <property type="molecule type" value="Genomic_DNA"/>
</dbReference>
<proteinExistence type="predicted"/>
<sequence length="54" mass="6394">MKLLMENTKQENRHEEERGQSTEGRISEILPENTTRFLFLPGLSFITLYFSLTF</sequence>
<feature type="compositionally biased region" description="Basic and acidic residues" evidence="1">
    <location>
        <begin position="8"/>
        <end position="20"/>
    </location>
</feature>
<name>G0NKC1_CAEBE</name>
<evidence type="ECO:0000256" key="1">
    <source>
        <dbReference type="SAM" id="MobiDB-lite"/>
    </source>
</evidence>
<gene>
    <name evidence="2" type="ORF">CAEBREN_22904</name>
</gene>
<evidence type="ECO:0000313" key="2">
    <source>
        <dbReference type="EMBL" id="EGT32893.1"/>
    </source>
</evidence>
<dbReference type="InParanoid" id="G0NKC1"/>
<organism evidence="3">
    <name type="scientific">Caenorhabditis brenneri</name>
    <name type="common">Nematode worm</name>
    <dbReference type="NCBI Taxonomy" id="135651"/>
    <lineage>
        <taxon>Eukaryota</taxon>
        <taxon>Metazoa</taxon>
        <taxon>Ecdysozoa</taxon>
        <taxon>Nematoda</taxon>
        <taxon>Chromadorea</taxon>
        <taxon>Rhabditida</taxon>
        <taxon>Rhabditina</taxon>
        <taxon>Rhabditomorpha</taxon>
        <taxon>Rhabditoidea</taxon>
        <taxon>Rhabditidae</taxon>
        <taxon>Peloderinae</taxon>
        <taxon>Caenorhabditis</taxon>
    </lineage>
</organism>
<protein>
    <submittedName>
        <fullName evidence="2">Uncharacterized protein</fullName>
    </submittedName>
</protein>
<accession>G0NKC1</accession>
<dbReference type="Proteomes" id="UP000008068">
    <property type="component" value="Unassembled WGS sequence"/>
</dbReference>
<dbReference type="AlphaFoldDB" id="G0NKC1"/>
<reference evidence="3" key="1">
    <citation type="submission" date="2011-07" db="EMBL/GenBank/DDBJ databases">
        <authorList>
            <consortium name="Caenorhabditis brenneri Sequencing and Analysis Consortium"/>
            <person name="Wilson R.K."/>
        </authorList>
    </citation>
    <scope>NUCLEOTIDE SEQUENCE [LARGE SCALE GENOMIC DNA]</scope>
    <source>
        <strain evidence="3">PB2801</strain>
    </source>
</reference>